<evidence type="ECO:0000256" key="12">
    <source>
        <dbReference type="ARBA" id="ARBA00023033"/>
    </source>
</evidence>
<keyword evidence="7 13" id="KW-0479">Metal-binding</keyword>
<comment type="similarity">
    <text evidence="4">Belongs to the cytochrome P450 family.</text>
</comment>
<dbReference type="EnsemblMetazoa" id="G30146.1">
    <property type="protein sequence ID" value="G30146.1:cds"/>
    <property type="gene ID" value="G30146"/>
</dbReference>
<dbReference type="OrthoDB" id="6141112at2759"/>
<evidence type="ECO:0000256" key="11">
    <source>
        <dbReference type="ARBA" id="ARBA00023004"/>
    </source>
</evidence>
<keyword evidence="6 13" id="KW-0349">Heme</keyword>
<dbReference type="Gene3D" id="1.10.630.10">
    <property type="entry name" value="Cytochrome P450"/>
    <property type="match status" value="1"/>
</dbReference>
<name>A0A8W8LY28_MAGGI</name>
<dbReference type="InterPro" id="IPR002401">
    <property type="entry name" value="Cyt_P450_E_grp-I"/>
</dbReference>
<protein>
    <recommendedName>
        <fullName evidence="5">unspecific monooxygenase</fullName>
        <ecNumber evidence="5">1.14.14.1</ecNumber>
    </recommendedName>
</protein>
<feature type="binding site" description="axial binding residue" evidence="13">
    <location>
        <position position="87"/>
    </location>
    <ligand>
        <name>heme</name>
        <dbReference type="ChEBI" id="CHEBI:30413"/>
    </ligand>
    <ligandPart>
        <name>Fe</name>
        <dbReference type="ChEBI" id="CHEBI:18248"/>
    </ligandPart>
</feature>
<dbReference type="GO" id="GO:0004508">
    <property type="term" value="F:steroid 17-alpha-monooxygenase activity"/>
    <property type="evidence" value="ECO:0007669"/>
    <property type="project" value="TreeGrafter"/>
</dbReference>
<keyword evidence="8" id="KW-0256">Endoplasmic reticulum</keyword>
<keyword evidence="10" id="KW-0560">Oxidoreductase</keyword>
<dbReference type="InterPro" id="IPR036396">
    <property type="entry name" value="Cyt_P450_sf"/>
</dbReference>
<sequence length="144" mass="16800">METLYYIVHAPVLILHDTSQFTTQCGYSVEKDTDCEFCVLSTDNSNSWTMHHSFKPERFLVKDVQLLHATDPVRKRFVSFRLGKRNCIGEVFAKSRIFLFLTSLMQMATVAEPERKPLPDFDPIKMIPGIVLQPQECEVRFLWR</sequence>
<evidence type="ECO:0000256" key="9">
    <source>
        <dbReference type="ARBA" id="ARBA00022848"/>
    </source>
</evidence>
<reference evidence="14" key="1">
    <citation type="submission" date="2022-08" db="UniProtKB">
        <authorList>
            <consortium name="EnsemblMetazoa"/>
        </authorList>
    </citation>
    <scope>IDENTIFICATION</scope>
    <source>
        <strain evidence="14">05x7-T-G4-1.051#20</strain>
    </source>
</reference>
<evidence type="ECO:0000256" key="13">
    <source>
        <dbReference type="PIRSR" id="PIRSR602401-1"/>
    </source>
</evidence>
<dbReference type="InterPro" id="IPR001128">
    <property type="entry name" value="Cyt_P450"/>
</dbReference>
<keyword evidence="9" id="KW-0492">Microsome</keyword>
<evidence type="ECO:0000256" key="2">
    <source>
        <dbReference type="ARBA" id="ARBA00004174"/>
    </source>
</evidence>
<dbReference type="SUPFAM" id="SSF48264">
    <property type="entry name" value="Cytochrome P450"/>
    <property type="match status" value="1"/>
</dbReference>
<evidence type="ECO:0000256" key="5">
    <source>
        <dbReference type="ARBA" id="ARBA00012109"/>
    </source>
</evidence>
<dbReference type="Pfam" id="PF00067">
    <property type="entry name" value="p450"/>
    <property type="match status" value="1"/>
</dbReference>
<evidence type="ECO:0000256" key="4">
    <source>
        <dbReference type="ARBA" id="ARBA00010617"/>
    </source>
</evidence>
<dbReference type="GO" id="GO:0020037">
    <property type="term" value="F:heme binding"/>
    <property type="evidence" value="ECO:0007669"/>
    <property type="project" value="InterPro"/>
</dbReference>
<keyword evidence="11 13" id="KW-0408">Iron</keyword>
<dbReference type="GO" id="GO:0042446">
    <property type="term" value="P:hormone biosynthetic process"/>
    <property type="evidence" value="ECO:0007669"/>
    <property type="project" value="TreeGrafter"/>
</dbReference>
<dbReference type="GO" id="GO:0005789">
    <property type="term" value="C:endoplasmic reticulum membrane"/>
    <property type="evidence" value="ECO:0007669"/>
    <property type="project" value="UniProtKB-SubCell"/>
</dbReference>
<dbReference type="PANTHER" id="PTHR24289:SF21">
    <property type="entry name" value="CYTOCHROME P450 1A"/>
    <property type="match status" value="1"/>
</dbReference>
<dbReference type="GO" id="GO:0005506">
    <property type="term" value="F:iron ion binding"/>
    <property type="evidence" value="ECO:0007669"/>
    <property type="project" value="InterPro"/>
</dbReference>
<evidence type="ECO:0000256" key="7">
    <source>
        <dbReference type="ARBA" id="ARBA00022723"/>
    </source>
</evidence>
<evidence type="ECO:0000313" key="14">
    <source>
        <dbReference type="EnsemblMetazoa" id="G30146.1:cds"/>
    </source>
</evidence>
<evidence type="ECO:0000256" key="6">
    <source>
        <dbReference type="ARBA" id="ARBA00022617"/>
    </source>
</evidence>
<evidence type="ECO:0000313" key="15">
    <source>
        <dbReference type="Proteomes" id="UP000005408"/>
    </source>
</evidence>
<dbReference type="GO" id="GO:0042448">
    <property type="term" value="P:progesterone metabolic process"/>
    <property type="evidence" value="ECO:0007669"/>
    <property type="project" value="TreeGrafter"/>
</dbReference>
<evidence type="ECO:0000256" key="10">
    <source>
        <dbReference type="ARBA" id="ARBA00023002"/>
    </source>
</evidence>
<keyword evidence="12" id="KW-0503">Monooxygenase</keyword>
<dbReference type="AlphaFoldDB" id="A0A8W8LY28"/>
<evidence type="ECO:0000256" key="1">
    <source>
        <dbReference type="ARBA" id="ARBA00001971"/>
    </source>
</evidence>
<evidence type="ECO:0000256" key="3">
    <source>
        <dbReference type="ARBA" id="ARBA00004406"/>
    </source>
</evidence>
<evidence type="ECO:0000256" key="8">
    <source>
        <dbReference type="ARBA" id="ARBA00022824"/>
    </source>
</evidence>
<dbReference type="Proteomes" id="UP000005408">
    <property type="component" value="Unassembled WGS sequence"/>
</dbReference>
<comment type="cofactor">
    <cofactor evidence="1 13">
        <name>heme</name>
        <dbReference type="ChEBI" id="CHEBI:30413"/>
    </cofactor>
</comment>
<proteinExistence type="inferred from homology"/>
<keyword evidence="15" id="KW-1185">Reference proteome</keyword>
<comment type="subcellular location">
    <subcellularLocation>
        <location evidence="3">Endoplasmic reticulum membrane</location>
        <topology evidence="3">Peripheral membrane protein</topology>
    </subcellularLocation>
    <subcellularLocation>
        <location evidence="2">Microsome membrane</location>
        <topology evidence="2">Peripheral membrane protein</topology>
    </subcellularLocation>
</comment>
<organism evidence="14 15">
    <name type="scientific">Magallana gigas</name>
    <name type="common">Pacific oyster</name>
    <name type="synonym">Crassostrea gigas</name>
    <dbReference type="NCBI Taxonomy" id="29159"/>
    <lineage>
        <taxon>Eukaryota</taxon>
        <taxon>Metazoa</taxon>
        <taxon>Spiralia</taxon>
        <taxon>Lophotrochozoa</taxon>
        <taxon>Mollusca</taxon>
        <taxon>Bivalvia</taxon>
        <taxon>Autobranchia</taxon>
        <taxon>Pteriomorphia</taxon>
        <taxon>Ostreida</taxon>
        <taxon>Ostreoidea</taxon>
        <taxon>Ostreidae</taxon>
        <taxon>Magallana</taxon>
    </lineage>
</organism>
<dbReference type="PRINTS" id="PR00463">
    <property type="entry name" value="EP450I"/>
</dbReference>
<accession>A0A8W8LY28</accession>
<dbReference type="EC" id="1.14.14.1" evidence="5"/>
<dbReference type="PANTHER" id="PTHR24289">
    <property type="entry name" value="STEROID 17-ALPHA-HYDROXYLASE/17,20 LYASE"/>
    <property type="match status" value="1"/>
</dbReference>